<dbReference type="PANTHER" id="PTHR45772">
    <property type="entry name" value="CONSERVED COMPONENT OF ABC TRANSPORTER FOR NATURAL AMINO ACIDS-RELATED"/>
    <property type="match status" value="1"/>
</dbReference>
<dbReference type="GO" id="GO:1903806">
    <property type="term" value="P:L-isoleucine import across plasma membrane"/>
    <property type="evidence" value="ECO:0007669"/>
    <property type="project" value="TreeGrafter"/>
</dbReference>
<keyword evidence="1" id="KW-0813">Transport</keyword>
<evidence type="ECO:0000313" key="5">
    <source>
        <dbReference type="EMBL" id="TMI80686.1"/>
    </source>
</evidence>
<dbReference type="PANTHER" id="PTHR45772:SF7">
    <property type="entry name" value="AMINO ACID ABC TRANSPORTER ATP-BINDING PROTEIN"/>
    <property type="match status" value="1"/>
</dbReference>
<evidence type="ECO:0000256" key="1">
    <source>
        <dbReference type="ARBA" id="ARBA00022448"/>
    </source>
</evidence>
<feature type="non-terminal residue" evidence="5">
    <location>
        <position position="1"/>
    </location>
</feature>
<sequence>VRAGAFGMLLNSPQARRDEAAIRGSAVEILDYLDLGRVKHEPARSLPHGYLRGLEIAIAMAAAPKLLLLDEPFTGMNPQETDQAVEMVRGIRDRGVTVLLVEHDMRAVMRISDRIMVLNFGRKIAEGAPGEIQRDAAVIEAYLGRAEEDLGV</sequence>
<dbReference type="GO" id="GO:0042941">
    <property type="term" value="P:D-alanine transmembrane transport"/>
    <property type="evidence" value="ECO:0007669"/>
    <property type="project" value="TreeGrafter"/>
</dbReference>
<keyword evidence="3 5" id="KW-0067">ATP-binding</keyword>
<dbReference type="InterPro" id="IPR032823">
    <property type="entry name" value="BCA_ABC_TP_C"/>
</dbReference>
<dbReference type="GO" id="GO:1903805">
    <property type="term" value="P:L-valine import across plasma membrane"/>
    <property type="evidence" value="ECO:0007669"/>
    <property type="project" value="TreeGrafter"/>
</dbReference>
<accession>A0A537JC87</accession>
<organism evidence="5 6">
    <name type="scientific">Candidatus Segetimicrobium genomatis</name>
    <dbReference type="NCBI Taxonomy" id="2569760"/>
    <lineage>
        <taxon>Bacteria</taxon>
        <taxon>Bacillati</taxon>
        <taxon>Candidatus Sysuimicrobiota</taxon>
        <taxon>Candidatus Sysuimicrobiia</taxon>
        <taxon>Candidatus Sysuimicrobiales</taxon>
        <taxon>Candidatus Segetimicrobiaceae</taxon>
        <taxon>Candidatus Segetimicrobium</taxon>
    </lineage>
</organism>
<dbReference type="EMBL" id="VBAN01000243">
    <property type="protein sequence ID" value="TMI80686.1"/>
    <property type="molecule type" value="Genomic_DNA"/>
</dbReference>
<name>A0A537JC87_9BACT</name>
<dbReference type="SUPFAM" id="SSF52540">
    <property type="entry name" value="P-loop containing nucleoside triphosphate hydrolases"/>
    <property type="match status" value="1"/>
</dbReference>
<dbReference type="GO" id="GO:0005304">
    <property type="term" value="F:L-valine transmembrane transporter activity"/>
    <property type="evidence" value="ECO:0007669"/>
    <property type="project" value="TreeGrafter"/>
</dbReference>
<comment type="caution">
    <text evidence="5">The sequence shown here is derived from an EMBL/GenBank/DDBJ whole genome shotgun (WGS) entry which is preliminary data.</text>
</comment>
<dbReference type="Proteomes" id="UP000318093">
    <property type="component" value="Unassembled WGS sequence"/>
</dbReference>
<dbReference type="InterPro" id="IPR051120">
    <property type="entry name" value="ABC_AA/LPS_Transport"/>
</dbReference>
<evidence type="ECO:0000313" key="6">
    <source>
        <dbReference type="Proteomes" id="UP000318093"/>
    </source>
</evidence>
<dbReference type="AlphaFoldDB" id="A0A537JC87"/>
<keyword evidence="2" id="KW-0547">Nucleotide-binding</keyword>
<evidence type="ECO:0000256" key="2">
    <source>
        <dbReference type="ARBA" id="ARBA00022741"/>
    </source>
</evidence>
<protein>
    <submittedName>
        <fullName evidence="5">ABC transporter ATP-binding protein</fullName>
    </submittedName>
</protein>
<gene>
    <name evidence="5" type="ORF">E6H03_07870</name>
</gene>
<dbReference type="GO" id="GO:0005524">
    <property type="term" value="F:ATP binding"/>
    <property type="evidence" value="ECO:0007669"/>
    <property type="project" value="UniProtKB-KW"/>
</dbReference>
<dbReference type="GO" id="GO:0015188">
    <property type="term" value="F:L-isoleucine transmembrane transporter activity"/>
    <property type="evidence" value="ECO:0007669"/>
    <property type="project" value="TreeGrafter"/>
</dbReference>
<dbReference type="GO" id="GO:0015192">
    <property type="term" value="F:L-phenylalanine transmembrane transporter activity"/>
    <property type="evidence" value="ECO:0007669"/>
    <property type="project" value="TreeGrafter"/>
</dbReference>
<dbReference type="GO" id="GO:0005886">
    <property type="term" value="C:plasma membrane"/>
    <property type="evidence" value="ECO:0007669"/>
    <property type="project" value="TreeGrafter"/>
</dbReference>
<evidence type="ECO:0000259" key="4">
    <source>
        <dbReference type="Pfam" id="PF12399"/>
    </source>
</evidence>
<dbReference type="InterPro" id="IPR027417">
    <property type="entry name" value="P-loop_NTPase"/>
</dbReference>
<evidence type="ECO:0000256" key="3">
    <source>
        <dbReference type="ARBA" id="ARBA00022840"/>
    </source>
</evidence>
<reference evidence="5 6" key="1">
    <citation type="journal article" date="2019" name="Nat. Microbiol.">
        <title>Mediterranean grassland soil C-N compound turnover is dependent on rainfall and depth, and is mediated by genomically divergent microorganisms.</title>
        <authorList>
            <person name="Diamond S."/>
            <person name="Andeer P.F."/>
            <person name="Li Z."/>
            <person name="Crits-Christoph A."/>
            <person name="Burstein D."/>
            <person name="Anantharaman K."/>
            <person name="Lane K.R."/>
            <person name="Thomas B.C."/>
            <person name="Pan C."/>
            <person name="Northen T.R."/>
            <person name="Banfield J.F."/>
        </authorList>
    </citation>
    <scope>NUCLEOTIDE SEQUENCE [LARGE SCALE GENOMIC DNA]</scope>
    <source>
        <strain evidence="5">NP_6</strain>
    </source>
</reference>
<feature type="domain" description="Branched-chain amino acid ATP-binding cassette transporter C-terminal" evidence="4">
    <location>
        <begin position="122"/>
        <end position="147"/>
    </location>
</feature>
<dbReference type="Gene3D" id="3.40.50.300">
    <property type="entry name" value="P-loop containing nucleotide triphosphate hydrolases"/>
    <property type="match status" value="1"/>
</dbReference>
<dbReference type="GO" id="GO:0015808">
    <property type="term" value="P:L-alanine transport"/>
    <property type="evidence" value="ECO:0007669"/>
    <property type="project" value="TreeGrafter"/>
</dbReference>
<dbReference type="Pfam" id="PF12399">
    <property type="entry name" value="BCA_ABC_TP_C"/>
    <property type="match status" value="1"/>
</dbReference>
<proteinExistence type="predicted"/>